<keyword evidence="8 16" id="KW-0472">Membrane</keyword>
<proteinExistence type="inferred from homology"/>
<evidence type="ECO:0000256" key="10">
    <source>
        <dbReference type="ARBA" id="ARBA00033270"/>
    </source>
</evidence>
<evidence type="ECO:0000256" key="6">
    <source>
        <dbReference type="ARBA" id="ARBA00022984"/>
    </source>
</evidence>
<evidence type="ECO:0000256" key="12">
    <source>
        <dbReference type="ARBA" id="ARBA00041185"/>
    </source>
</evidence>
<feature type="transmembrane region" description="Helical" evidence="16">
    <location>
        <begin position="91"/>
        <end position="110"/>
    </location>
</feature>
<gene>
    <name evidence="17" type="ORF">HK107_01765</name>
</gene>
<comment type="caution">
    <text evidence="17">The sequence shown here is derived from an EMBL/GenBank/DDBJ whole genome shotgun (WGS) entry which is preliminary data.</text>
</comment>
<evidence type="ECO:0000256" key="4">
    <source>
        <dbReference type="ARBA" id="ARBA00022692"/>
    </source>
</evidence>
<feature type="transmembrane region" description="Helical" evidence="16">
    <location>
        <begin position="348"/>
        <end position="369"/>
    </location>
</feature>
<keyword evidence="18" id="KW-1185">Reference proteome</keyword>
<evidence type="ECO:0000256" key="15">
    <source>
        <dbReference type="ARBA" id="ARBA00049902"/>
    </source>
</evidence>
<evidence type="ECO:0000256" key="3">
    <source>
        <dbReference type="ARBA" id="ARBA00022679"/>
    </source>
</evidence>
<feature type="transmembrane region" description="Helical" evidence="16">
    <location>
        <begin position="315"/>
        <end position="336"/>
    </location>
</feature>
<dbReference type="EMBL" id="JABFCX010000002">
    <property type="protein sequence ID" value="NNU15050.1"/>
    <property type="molecule type" value="Genomic_DNA"/>
</dbReference>
<evidence type="ECO:0000256" key="8">
    <source>
        <dbReference type="ARBA" id="ARBA00023136"/>
    </source>
</evidence>
<comment type="similarity">
    <text evidence="11">Belongs to the SEDS family. FtsW subfamily.</text>
</comment>
<evidence type="ECO:0000256" key="5">
    <source>
        <dbReference type="ARBA" id="ARBA00022960"/>
    </source>
</evidence>
<dbReference type="GO" id="GO:0009252">
    <property type="term" value="P:peptidoglycan biosynthetic process"/>
    <property type="evidence" value="ECO:0007669"/>
    <property type="project" value="UniProtKB-KW"/>
</dbReference>
<dbReference type="PANTHER" id="PTHR30474:SF2">
    <property type="entry name" value="PEPTIDOGLYCAN GLYCOSYLTRANSFERASE FTSW-RELATED"/>
    <property type="match status" value="1"/>
</dbReference>
<dbReference type="InterPro" id="IPR001182">
    <property type="entry name" value="FtsW/RodA"/>
</dbReference>
<keyword evidence="7 16" id="KW-1133">Transmembrane helix</keyword>
<feature type="transmembrane region" description="Helical" evidence="16">
    <location>
        <begin position="179"/>
        <end position="200"/>
    </location>
</feature>
<dbReference type="Pfam" id="PF01098">
    <property type="entry name" value="FTSW_RODA_SPOVE"/>
    <property type="match status" value="1"/>
</dbReference>
<dbReference type="GO" id="GO:0015648">
    <property type="term" value="F:lipid-linked peptidoglycan transporter activity"/>
    <property type="evidence" value="ECO:0007669"/>
    <property type="project" value="TreeGrafter"/>
</dbReference>
<evidence type="ECO:0000256" key="9">
    <source>
        <dbReference type="ARBA" id="ARBA00032370"/>
    </source>
</evidence>
<keyword evidence="4 16" id="KW-0812">Transmembrane</keyword>
<evidence type="ECO:0000313" key="17">
    <source>
        <dbReference type="EMBL" id="NNU15050.1"/>
    </source>
</evidence>
<comment type="subcellular location">
    <subcellularLocation>
        <location evidence="1">Membrane</location>
        <topology evidence="1">Multi-pass membrane protein</topology>
    </subcellularLocation>
</comment>
<dbReference type="PANTHER" id="PTHR30474">
    <property type="entry name" value="CELL CYCLE PROTEIN"/>
    <property type="match status" value="1"/>
</dbReference>
<keyword evidence="3" id="KW-0808">Transferase</keyword>
<dbReference type="EC" id="2.4.99.28" evidence="14"/>
<dbReference type="GO" id="GO:0051301">
    <property type="term" value="P:cell division"/>
    <property type="evidence" value="ECO:0007669"/>
    <property type="project" value="InterPro"/>
</dbReference>
<evidence type="ECO:0000313" key="18">
    <source>
        <dbReference type="Proteomes" id="UP000536835"/>
    </source>
</evidence>
<keyword evidence="2" id="KW-0328">Glycosyltransferase</keyword>
<evidence type="ECO:0000256" key="1">
    <source>
        <dbReference type="ARBA" id="ARBA00004141"/>
    </source>
</evidence>
<keyword evidence="5" id="KW-0133">Cell shape</keyword>
<dbReference type="GO" id="GO:0032153">
    <property type="term" value="C:cell division site"/>
    <property type="evidence" value="ECO:0007669"/>
    <property type="project" value="TreeGrafter"/>
</dbReference>
<dbReference type="GO" id="GO:0008360">
    <property type="term" value="P:regulation of cell shape"/>
    <property type="evidence" value="ECO:0007669"/>
    <property type="project" value="UniProtKB-KW"/>
</dbReference>
<dbReference type="GO" id="GO:0005886">
    <property type="term" value="C:plasma membrane"/>
    <property type="evidence" value="ECO:0007669"/>
    <property type="project" value="TreeGrafter"/>
</dbReference>
<name>A0A7Y3W3S3_9PROT</name>
<dbReference type="Proteomes" id="UP000536835">
    <property type="component" value="Unassembled WGS sequence"/>
</dbReference>
<evidence type="ECO:0000256" key="14">
    <source>
        <dbReference type="ARBA" id="ARBA00044770"/>
    </source>
</evidence>
<reference evidence="17 18" key="1">
    <citation type="submission" date="2020-05" db="EMBL/GenBank/DDBJ databases">
        <title>Parvularcula mediterraneae sp. nov., isolated from polypropylene straw from shallow seawater of the seashore of Laganas in Zakynthos island, Greece.</title>
        <authorList>
            <person name="Szabo I."/>
            <person name="Al-Omari J."/>
            <person name="Rado J."/>
            <person name="Szerdahelyi G.S."/>
        </authorList>
    </citation>
    <scope>NUCLEOTIDE SEQUENCE [LARGE SCALE GENOMIC DNA]</scope>
    <source>
        <strain evidence="17 18">ZS-1/3</strain>
    </source>
</reference>
<evidence type="ECO:0000256" key="2">
    <source>
        <dbReference type="ARBA" id="ARBA00022676"/>
    </source>
</evidence>
<sequence length="375" mass="39120">MLEATLSRLEAGAAKVRAGQLGGYDMALVYAFGLLALTGLVLSFAASPVAAARVGITEPFYFTERHVIFLGATLTGACLTAALTPLQARRIGILAALGALFLMAVALLVGPEIKGAKRWIPIGSFGLQPSEFLKPGFAILVAWFLSAKPDSGFPGFLASLLVYGIASVLLLSQPDYGQWLLLTAIWAVMLFVAGFSWAWIAALGSAAASALTLGYLTQSHVRARIDRFLDPSSGDAYQTDKAAEAIRSGGVFGHDLHEATGVKASLPDSQTDFVFAVAIEEFGLLIGLLIIGLFAVIAIRGLTAALASTDVFKRCAIAGLTTALCIQASINIGVNLGVLPAKGMTLPLISYGGSSMLATGFTAGLLLVLTRKRRA</sequence>
<keyword evidence="6" id="KW-0573">Peptidoglycan synthesis</keyword>
<accession>A0A7Y3W3S3</accession>
<feature type="transmembrane region" description="Helical" evidence="16">
    <location>
        <begin position="282"/>
        <end position="303"/>
    </location>
</feature>
<evidence type="ECO:0000256" key="16">
    <source>
        <dbReference type="SAM" id="Phobius"/>
    </source>
</evidence>
<dbReference type="GO" id="GO:0008955">
    <property type="term" value="F:peptidoglycan glycosyltransferase activity"/>
    <property type="evidence" value="ECO:0007669"/>
    <property type="project" value="UniProtKB-EC"/>
</dbReference>
<comment type="catalytic activity">
    <reaction evidence="15">
        <text>[GlcNAc-(1-&gt;4)-Mur2Ac(oyl-L-Ala-gamma-D-Glu-L-Lys-D-Ala-D-Ala)](n)-di-trans,octa-cis-undecaprenyl diphosphate + beta-D-GlcNAc-(1-&gt;4)-Mur2Ac(oyl-L-Ala-gamma-D-Glu-L-Lys-D-Ala-D-Ala)-di-trans,octa-cis-undecaprenyl diphosphate = [GlcNAc-(1-&gt;4)-Mur2Ac(oyl-L-Ala-gamma-D-Glu-L-Lys-D-Ala-D-Ala)](n+1)-di-trans,octa-cis-undecaprenyl diphosphate + di-trans,octa-cis-undecaprenyl diphosphate + H(+)</text>
        <dbReference type="Rhea" id="RHEA:23708"/>
        <dbReference type="Rhea" id="RHEA-COMP:9602"/>
        <dbReference type="Rhea" id="RHEA-COMP:9603"/>
        <dbReference type="ChEBI" id="CHEBI:15378"/>
        <dbReference type="ChEBI" id="CHEBI:58405"/>
        <dbReference type="ChEBI" id="CHEBI:60033"/>
        <dbReference type="ChEBI" id="CHEBI:78435"/>
        <dbReference type="EC" id="2.4.99.28"/>
    </reaction>
</comment>
<dbReference type="RefSeq" id="WP_173196207.1">
    <property type="nucleotide sequence ID" value="NZ_JABFCX010000002.1"/>
</dbReference>
<dbReference type="AlphaFoldDB" id="A0A7Y3W3S3"/>
<evidence type="ECO:0000256" key="7">
    <source>
        <dbReference type="ARBA" id="ARBA00022989"/>
    </source>
</evidence>
<evidence type="ECO:0000256" key="11">
    <source>
        <dbReference type="ARBA" id="ARBA00038053"/>
    </source>
</evidence>
<evidence type="ECO:0000256" key="13">
    <source>
        <dbReference type="ARBA" id="ARBA00041418"/>
    </source>
</evidence>
<protein>
    <recommendedName>
        <fullName evidence="12">Probable peptidoglycan glycosyltransferase FtsW</fullName>
        <ecNumber evidence="14">2.4.99.28</ecNumber>
    </recommendedName>
    <alternativeName>
        <fullName evidence="13">Cell division protein FtsW</fullName>
    </alternativeName>
    <alternativeName>
        <fullName evidence="10">Cell wall polymerase</fullName>
    </alternativeName>
    <alternativeName>
        <fullName evidence="9">Peptidoglycan polymerase</fullName>
    </alternativeName>
</protein>
<feature type="transmembrane region" description="Helical" evidence="16">
    <location>
        <begin position="67"/>
        <end position="85"/>
    </location>
</feature>
<organism evidence="17 18">
    <name type="scientific">Parvularcula mediterranea</name>
    <dbReference type="NCBI Taxonomy" id="2732508"/>
    <lineage>
        <taxon>Bacteria</taxon>
        <taxon>Pseudomonadati</taxon>
        <taxon>Pseudomonadota</taxon>
        <taxon>Alphaproteobacteria</taxon>
        <taxon>Parvularculales</taxon>
        <taxon>Parvularculaceae</taxon>
        <taxon>Parvularcula</taxon>
    </lineage>
</organism>
<feature type="transmembrane region" description="Helical" evidence="16">
    <location>
        <begin position="27"/>
        <end position="46"/>
    </location>
</feature>
<feature type="transmembrane region" description="Helical" evidence="16">
    <location>
        <begin position="153"/>
        <end position="172"/>
    </location>
</feature>